<sequence length="102" mass="11214">MLKGKHILGHSPTLDLPGNDLAWDVLRADLSNLQKRWAAIRFSSGFPGGYITSDHSSRRLYDFASSSPQPSSLIETTSGKRSNRPEHDMSLLMKSGKKSVDG</sequence>
<feature type="region of interest" description="Disordered" evidence="1">
    <location>
        <begin position="61"/>
        <end position="102"/>
    </location>
</feature>
<dbReference type="AlphaFoldDB" id="D6TC06"/>
<keyword evidence="3" id="KW-1185">Reference proteome</keyword>
<evidence type="ECO:0000313" key="3">
    <source>
        <dbReference type="Proteomes" id="UP000004508"/>
    </source>
</evidence>
<feature type="compositionally biased region" description="Polar residues" evidence="1">
    <location>
        <begin position="64"/>
        <end position="80"/>
    </location>
</feature>
<dbReference type="InParanoid" id="D6TC06"/>
<organism evidence="2 3">
    <name type="scientific">Ktedonobacter racemifer DSM 44963</name>
    <dbReference type="NCBI Taxonomy" id="485913"/>
    <lineage>
        <taxon>Bacteria</taxon>
        <taxon>Bacillati</taxon>
        <taxon>Chloroflexota</taxon>
        <taxon>Ktedonobacteria</taxon>
        <taxon>Ktedonobacterales</taxon>
        <taxon>Ktedonobacteraceae</taxon>
        <taxon>Ktedonobacter</taxon>
    </lineage>
</organism>
<accession>D6TC06</accession>
<dbReference type="RefSeq" id="WP_007903753.1">
    <property type="nucleotide sequence ID" value="NZ_ADVG01000001.1"/>
</dbReference>
<dbReference type="EMBL" id="ADVG01000001">
    <property type="protein sequence ID" value="EFH88042.1"/>
    <property type="molecule type" value="Genomic_DNA"/>
</dbReference>
<protein>
    <submittedName>
        <fullName evidence="2">Uncharacterized protein</fullName>
    </submittedName>
</protein>
<reference evidence="2 3" key="1">
    <citation type="journal article" date="2011" name="Stand. Genomic Sci.">
        <title>Non-contiguous finished genome sequence and contextual data of the filamentous soil bacterium Ktedonobacter racemifer type strain (SOSP1-21).</title>
        <authorList>
            <person name="Chang Y.J."/>
            <person name="Land M."/>
            <person name="Hauser L."/>
            <person name="Chertkov O."/>
            <person name="Del Rio T.G."/>
            <person name="Nolan M."/>
            <person name="Copeland A."/>
            <person name="Tice H."/>
            <person name="Cheng J.F."/>
            <person name="Lucas S."/>
            <person name="Han C."/>
            <person name="Goodwin L."/>
            <person name="Pitluck S."/>
            <person name="Ivanova N."/>
            <person name="Ovchinikova G."/>
            <person name="Pati A."/>
            <person name="Chen A."/>
            <person name="Palaniappan K."/>
            <person name="Mavromatis K."/>
            <person name="Liolios K."/>
            <person name="Brettin T."/>
            <person name="Fiebig A."/>
            <person name="Rohde M."/>
            <person name="Abt B."/>
            <person name="Goker M."/>
            <person name="Detter J.C."/>
            <person name="Woyke T."/>
            <person name="Bristow J."/>
            <person name="Eisen J.A."/>
            <person name="Markowitz V."/>
            <person name="Hugenholtz P."/>
            <person name="Kyrpides N.C."/>
            <person name="Klenk H.P."/>
            <person name="Lapidus A."/>
        </authorList>
    </citation>
    <scope>NUCLEOTIDE SEQUENCE [LARGE SCALE GENOMIC DNA]</scope>
    <source>
        <strain evidence="3">DSM 44963</strain>
    </source>
</reference>
<evidence type="ECO:0000256" key="1">
    <source>
        <dbReference type="SAM" id="MobiDB-lite"/>
    </source>
</evidence>
<dbReference type="Proteomes" id="UP000004508">
    <property type="component" value="Unassembled WGS sequence"/>
</dbReference>
<proteinExistence type="predicted"/>
<name>D6TC06_KTERA</name>
<gene>
    <name evidence="2" type="ORF">Krac_9415</name>
</gene>
<comment type="caution">
    <text evidence="2">The sequence shown here is derived from an EMBL/GenBank/DDBJ whole genome shotgun (WGS) entry which is preliminary data.</text>
</comment>
<evidence type="ECO:0000313" key="2">
    <source>
        <dbReference type="EMBL" id="EFH88042.1"/>
    </source>
</evidence>